<reference evidence="3" key="1">
    <citation type="journal article" date="2014" name="Nat. Commun.">
        <title>Multiple recent horizontal transfers of a large genomic region in cheese making fungi.</title>
        <authorList>
            <person name="Cheeseman K."/>
            <person name="Ropars J."/>
            <person name="Renault P."/>
            <person name="Dupont J."/>
            <person name="Gouzy J."/>
            <person name="Branca A."/>
            <person name="Abraham A.L."/>
            <person name="Ceppi M."/>
            <person name="Conseiller E."/>
            <person name="Debuchy R."/>
            <person name="Malagnac F."/>
            <person name="Goarin A."/>
            <person name="Silar P."/>
            <person name="Lacoste S."/>
            <person name="Sallet E."/>
            <person name="Bensimon A."/>
            <person name="Giraud T."/>
            <person name="Brygoo Y."/>
        </authorList>
    </citation>
    <scope>NUCLEOTIDE SEQUENCE [LARGE SCALE GENOMIC DNA]</scope>
    <source>
        <strain evidence="3">FM164</strain>
    </source>
</reference>
<organism evidence="3 4">
    <name type="scientific">Penicillium roqueforti (strain FM164)</name>
    <dbReference type="NCBI Taxonomy" id="1365484"/>
    <lineage>
        <taxon>Eukaryota</taxon>
        <taxon>Fungi</taxon>
        <taxon>Dikarya</taxon>
        <taxon>Ascomycota</taxon>
        <taxon>Pezizomycotina</taxon>
        <taxon>Eurotiomycetes</taxon>
        <taxon>Eurotiomycetidae</taxon>
        <taxon>Eurotiales</taxon>
        <taxon>Aspergillaceae</taxon>
        <taxon>Penicillium</taxon>
    </lineage>
</organism>
<dbReference type="Pfam" id="PF13921">
    <property type="entry name" value="Myb_DNA-bind_6"/>
    <property type="match status" value="1"/>
</dbReference>
<evidence type="ECO:0000313" key="4">
    <source>
        <dbReference type="Proteomes" id="UP000030686"/>
    </source>
</evidence>
<dbReference type="InterPro" id="IPR001005">
    <property type="entry name" value="SANT/Myb"/>
</dbReference>
<keyword evidence="4" id="KW-1185">Reference proteome</keyword>
<name>W6QNU0_PENRF</name>
<evidence type="ECO:0000256" key="1">
    <source>
        <dbReference type="SAM" id="MobiDB-lite"/>
    </source>
</evidence>
<dbReference type="EMBL" id="HG792022">
    <property type="protein sequence ID" value="CDM38080.1"/>
    <property type="molecule type" value="Genomic_DNA"/>
</dbReference>
<dbReference type="InterPro" id="IPR009057">
    <property type="entry name" value="Homeodomain-like_sf"/>
</dbReference>
<feature type="domain" description="Myb-like" evidence="2">
    <location>
        <begin position="430"/>
        <end position="484"/>
    </location>
</feature>
<gene>
    <name evidence="3" type="ORF">PROQFM164_S08g000131</name>
</gene>
<keyword evidence="3" id="KW-0371">Homeobox</keyword>
<feature type="compositionally biased region" description="Basic residues" evidence="1">
    <location>
        <begin position="231"/>
        <end position="246"/>
    </location>
</feature>
<dbReference type="SUPFAM" id="SSF46689">
    <property type="entry name" value="Homeodomain-like"/>
    <property type="match status" value="1"/>
</dbReference>
<sequence>MSNTSFRLESFRPWNPFQDSPDICRYPIPVSMTATLPVFNPVSKSQESHPYKPGQHPLPARPPLEVCLNGSLHSDAQTTRHEPEDLGCTTFRPHAETFDSEGISQLQDIPGTKDLASTTMPDINCLGAKHRSPGFGSCDLEPAVITGQHQQAVDSGNPTQTGELPDPETIDPAILDDHVFPGDEQTQATENIPGIATCPNRCLLECSHSPNQDPPLESRRQNAKGTAVPGRRSKVNKRLSARKRSSKQNAGQSNKGPPCRSSISFLAVRAQFSALPVEDRLEFLSWLFESALPRCISTPSSRDTTVSRYIANQDSDITYDCDQPSPNIEPVDAQHTSCTRKGLPWSVEERSLLVKLREEQNLAWSEVTRQFAQKFAGRSQGSIQVYWSTTLKKERRSLSIDAASPSSQRDDITDGCGPASLDTGVFDAQHTSRKGLRWSVEEDHSLMKLRDEQNLAWSEVVKQFSREFPRQSEGSIKVYWSTAMKKRRPSYPIVLIA</sequence>
<dbReference type="GO" id="GO:0003677">
    <property type="term" value="F:DNA binding"/>
    <property type="evidence" value="ECO:0007669"/>
    <property type="project" value="UniProtKB-KW"/>
</dbReference>
<protein>
    <submittedName>
        <fullName evidence="3">Homeodomain-like</fullName>
    </submittedName>
</protein>
<keyword evidence="3" id="KW-0238">DNA-binding</keyword>
<dbReference type="SMART" id="SM00717">
    <property type="entry name" value="SANT"/>
    <property type="match status" value="2"/>
</dbReference>
<dbReference type="Gene3D" id="1.10.10.60">
    <property type="entry name" value="Homeodomain-like"/>
    <property type="match status" value="1"/>
</dbReference>
<accession>W6QNU0</accession>
<dbReference type="CDD" id="cd00167">
    <property type="entry name" value="SANT"/>
    <property type="match status" value="1"/>
</dbReference>
<dbReference type="PROSITE" id="PS50090">
    <property type="entry name" value="MYB_LIKE"/>
    <property type="match status" value="2"/>
</dbReference>
<proteinExistence type="predicted"/>
<feature type="domain" description="Myb-like" evidence="2">
    <location>
        <begin position="344"/>
        <end position="391"/>
    </location>
</feature>
<dbReference type="STRING" id="1365484.W6QNU0"/>
<dbReference type="Proteomes" id="UP000030686">
    <property type="component" value="Unassembled WGS sequence"/>
</dbReference>
<dbReference type="OrthoDB" id="2143914at2759"/>
<feature type="region of interest" description="Disordered" evidence="1">
    <location>
        <begin position="149"/>
        <end position="173"/>
    </location>
</feature>
<dbReference type="OMA" id="RYIANQD"/>
<feature type="region of interest" description="Disordered" evidence="1">
    <location>
        <begin position="210"/>
        <end position="258"/>
    </location>
</feature>
<evidence type="ECO:0000259" key="2">
    <source>
        <dbReference type="PROSITE" id="PS50090"/>
    </source>
</evidence>
<dbReference type="AlphaFoldDB" id="W6QNU0"/>
<feature type="compositionally biased region" description="Polar residues" evidence="1">
    <location>
        <begin position="149"/>
        <end position="162"/>
    </location>
</feature>
<evidence type="ECO:0000313" key="3">
    <source>
        <dbReference type="EMBL" id="CDM38080.1"/>
    </source>
</evidence>